<evidence type="ECO:0000313" key="2">
    <source>
        <dbReference type="Proteomes" id="UP001229421"/>
    </source>
</evidence>
<comment type="caution">
    <text evidence="1">The sequence shown here is derived from an EMBL/GenBank/DDBJ whole genome shotgun (WGS) entry which is preliminary data.</text>
</comment>
<dbReference type="Proteomes" id="UP001229421">
    <property type="component" value="Unassembled WGS sequence"/>
</dbReference>
<accession>A0AAD8P0A2</accession>
<sequence length="287" mass="32227">MSRSMKLSISFPTKSISRHISRSMKLSMSLFQPNRHFLVASVLMVVLGFRRCESPTHCIAMLLLTTENCCLEMVTKTVVPNLHHVKLPPNPAAQDGGCFCVSIFHPSRGVQVVAVIVLSITQNCTHGRSPAGLIYVTRLKKKHLKEEDEIDGDEEIIYKICNVIPVMFIIGFDRIVQGQAVDIVEIYHISSKIWQLDNEGVRYLHAHQPFGTVLASMELHFWELDVLGLGTYEKGKYLTSMNIPMGTCCILNIPIMLDVAPTIEVPVEEEKIKNNQLNDTLVKEEGI</sequence>
<dbReference type="EMBL" id="JAUHHV010000001">
    <property type="protein sequence ID" value="KAK1434310.1"/>
    <property type="molecule type" value="Genomic_DNA"/>
</dbReference>
<proteinExistence type="predicted"/>
<reference evidence="1" key="1">
    <citation type="journal article" date="2023" name="bioRxiv">
        <title>Improved chromosome-level genome assembly for marigold (Tagetes erecta).</title>
        <authorList>
            <person name="Jiang F."/>
            <person name="Yuan L."/>
            <person name="Wang S."/>
            <person name="Wang H."/>
            <person name="Xu D."/>
            <person name="Wang A."/>
            <person name="Fan W."/>
        </authorList>
    </citation>
    <scope>NUCLEOTIDE SEQUENCE</scope>
    <source>
        <strain evidence="1">WSJ</strain>
        <tissue evidence="1">Leaf</tissue>
    </source>
</reference>
<keyword evidence="2" id="KW-1185">Reference proteome</keyword>
<gene>
    <name evidence="1" type="ORF">QVD17_00047</name>
</gene>
<organism evidence="1 2">
    <name type="scientific">Tagetes erecta</name>
    <name type="common">African marigold</name>
    <dbReference type="NCBI Taxonomy" id="13708"/>
    <lineage>
        <taxon>Eukaryota</taxon>
        <taxon>Viridiplantae</taxon>
        <taxon>Streptophyta</taxon>
        <taxon>Embryophyta</taxon>
        <taxon>Tracheophyta</taxon>
        <taxon>Spermatophyta</taxon>
        <taxon>Magnoliopsida</taxon>
        <taxon>eudicotyledons</taxon>
        <taxon>Gunneridae</taxon>
        <taxon>Pentapetalae</taxon>
        <taxon>asterids</taxon>
        <taxon>campanulids</taxon>
        <taxon>Asterales</taxon>
        <taxon>Asteraceae</taxon>
        <taxon>Asteroideae</taxon>
        <taxon>Heliantheae alliance</taxon>
        <taxon>Tageteae</taxon>
        <taxon>Tagetes</taxon>
    </lineage>
</organism>
<protein>
    <submittedName>
        <fullName evidence="1">Uncharacterized protein</fullName>
    </submittedName>
</protein>
<evidence type="ECO:0000313" key="1">
    <source>
        <dbReference type="EMBL" id="KAK1434310.1"/>
    </source>
</evidence>
<name>A0AAD8P0A2_TARER</name>
<dbReference type="AlphaFoldDB" id="A0AAD8P0A2"/>